<dbReference type="GO" id="GO:0032259">
    <property type="term" value="P:methylation"/>
    <property type="evidence" value="ECO:0007669"/>
    <property type="project" value="UniProtKB-KW"/>
</dbReference>
<dbReference type="Gene3D" id="3.40.50.150">
    <property type="entry name" value="Vaccinia Virus protein VP39"/>
    <property type="match status" value="1"/>
</dbReference>
<reference evidence="2" key="8">
    <citation type="journal article" date="1994" name="J. Mol. Biol.">
        <title>Molecular cloning and expression of a novel hydroxymethylcytosine-specific restriction enzyme (PvuRts1I) modulated by glucosylation of DNA.</title>
        <authorList>
            <person name="Janosi L."/>
            <person name="Yonemitsu H."/>
            <person name="Hong H."/>
            <person name="Kaji A."/>
        </authorList>
    </citation>
    <scope>NUCLEOTIDE SEQUENCE</scope>
    <source>
        <strain evidence="2">UR-75</strain>
        <plasmid evidence="2">Rts1</plasmid>
    </source>
</reference>
<feature type="domain" description="DUF4942" evidence="1">
    <location>
        <begin position="125"/>
        <end position="316"/>
    </location>
</feature>
<proteinExistence type="predicted"/>
<reference evidence="2" key="10">
    <citation type="journal article" date="2002" name="J. Bacteriol.">
        <title>Complete nucleotide sequence of plasmid Rts1: implications for evolution of large plasmid Genomes.</title>
        <authorList>
            <person name="Murata T."/>
            <person name="Ohnishi M."/>
            <person name="Ara T."/>
            <person name="Kaneko J."/>
            <person name="Han C.-G."/>
            <person name="Li Y.F."/>
            <person name="Takashima K."/>
            <person name="Nojima H."/>
            <person name="Nakayama K."/>
            <person name="Kaji A."/>
            <person name="Kamio Y."/>
            <person name="Miki T."/>
            <person name="Mori H."/>
            <person name="Ohtsubo E."/>
            <person name="Terawaki Y."/>
            <person name="Hayashi T."/>
        </authorList>
    </citation>
    <scope>NUCLEOTIDE SEQUENCE</scope>
    <source>
        <strain evidence="2">UR-75</strain>
        <plasmid evidence="2">Rts1</plasmid>
    </source>
</reference>
<name>Q8L2C5_PROVU</name>
<sequence length="593" mass="67485">MPIHFVSSYPHRIIILFPVRYSMTTLAIYDPNRAVEFQPMLPLYQTEDSHHAGINPHEGFRMFNSLTQLLAEYREARSEIESLHLAVMGKRHSQAFRYFTDGCNNSMGTTLAVDCLFDLQRATCALDESFWQQVLDLTGVRNFMPTARKDEWYNTLRQWRKASPDRLTTLRPVAFTEENVLATAKGLTTEKKDYFAEMVEGVFKNLSVFHKTNKAQGFSPKMVITNCLPCRDYKRGYDNMDYLSDLRKIIGLMQGRPGAEIVNKWALEQSLSNNVGEWISVDGGTLTCKGFLNGNVHIQVSEAVCDDLNTVLAYRMPGLIPQFKERGKTNKAPHNTQYTGDLIDYRIAFPTCTELAEMARNNQHSAKQYGTGPFTIVMPRLYHYADLVRKELDSIFRILGAVELKPEVYEFEFWPMEAFKAIAISGTLPDQKTHQFYPTTGELQKAAMDECDPQEGDSLLEPSIGFGTLLRNLPEGIKVTGVETNSVAAACSRLRWDTYQQNFLNATVKQLGLFERVLMNPPYSQNRWKLHVKHAQQFVKSEGRIVAILPGSATQDNVKALIERECSVNQVGSYENAFDKTNINVKLFVIDFY</sequence>
<gene>
    <name evidence="2" type="primary">orf62</name>
</gene>
<accession>Q8L2C5</accession>
<dbReference type="SUPFAM" id="SSF53335">
    <property type="entry name" value="S-adenosyl-L-methionine-dependent methyltransferases"/>
    <property type="match status" value="1"/>
</dbReference>
<protein>
    <submittedName>
        <fullName evidence="2">Recombination methylase</fullName>
    </submittedName>
</protein>
<keyword evidence="2" id="KW-0614">Plasmid</keyword>
<reference evidence="2" key="1">
    <citation type="journal article" date="1968" name="Nature">
        <title>Temperature sensitivity of cell growth in Escherichia coli associated with the temperature sensitive R(KM) factor.</title>
        <authorList>
            <person name="Terawaki Y."/>
            <person name="Kakizawa Y."/>
            <person name="Takayasu H."/>
            <person name="Yoshikawa M."/>
        </authorList>
    </citation>
    <scope>NUCLEOTIDE SEQUENCE</scope>
    <source>
        <strain evidence="2">UR-75</strain>
        <plasmid evidence="2">Rts1</plasmid>
    </source>
</reference>
<dbReference type="Pfam" id="PF13708">
    <property type="entry name" value="DUF4942"/>
    <property type="match status" value="1"/>
</dbReference>
<keyword evidence="2" id="KW-0489">Methyltransferase</keyword>
<reference evidence="2" key="9">
    <citation type="journal article" date="1996" name="Biochem. Biophys. Res. Commun.">
        <title>A new plasmid-encoded proteic killer gene system: cloning, sequencing, and analyzing hig locus of plasmid Rts1.</title>
        <authorList>
            <person name="Tian Q.B."/>
            <person name="Ohnishi M."/>
            <person name="Tabuchi A."/>
            <person name="Terawaki Y."/>
        </authorList>
    </citation>
    <scope>NUCLEOTIDE SEQUENCE</scope>
    <source>
        <strain evidence="2">UR-75</strain>
        <plasmid evidence="2">Rts1</plasmid>
    </source>
</reference>
<organism evidence="2">
    <name type="scientific">Proteus vulgaris</name>
    <dbReference type="NCBI Taxonomy" id="585"/>
    <lineage>
        <taxon>Bacteria</taxon>
        <taxon>Pseudomonadati</taxon>
        <taxon>Pseudomonadota</taxon>
        <taxon>Gammaproteobacteria</taxon>
        <taxon>Enterobacterales</taxon>
        <taxon>Morganellaceae</taxon>
        <taxon>Proteus</taxon>
    </lineage>
</organism>
<dbReference type="InterPro" id="IPR031339">
    <property type="entry name" value="DUF4942"/>
</dbReference>
<reference evidence="2" key="6">
    <citation type="journal article" date="1988" name="Plasmid">
        <title>Nucleotide sequence and copy control function of the extension of the incI region (incI-b) of Rts 1.</title>
        <authorList>
            <person name="Nozue H."/>
            <person name="Tsuchiya K."/>
            <person name="Kamio Y."/>
        </authorList>
    </citation>
    <scope>NUCLEOTIDE SEQUENCE</scope>
    <source>
        <strain evidence="2">UR-75</strain>
        <plasmid evidence="2">Rts1</plasmid>
    </source>
</reference>
<reference evidence="2" key="3">
    <citation type="journal article" date="1984" name="J. Bacteriol.">
        <title>Complete nucleotide sequence of mini-Rts1 and its copy mutant.</title>
        <authorList>
            <person name="Kamio Y."/>
            <person name="Tabuchi A."/>
            <person name="Itoh Y."/>
            <person name="Katagiri H."/>
            <person name="Terawaki Y."/>
        </authorList>
    </citation>
    <scope>NUCLEOTIDE SEQUENCE</scope>
    <source>
        <strain evidence="2">UR-75</strain>
        <plasmid evidence="2">Rts1</plasmid>
    </source>
</reference>
<evidence type="ECO:0000313" key="2">
    <source>
        <dbReference type="EMBL" id="BAB93625.1"/>
    </source>
</evidence>
<geneLocation type="plasmid" evidence="2">
    <name>Rts1</name>
</geneLocation>
<dbReference type="GO" id="GO:0008168">
    <property type="term" value="F:methyltransferase activity"/>
    <property type="evidence" value="ECO:0007669"/>
    <property type="project" value="UniProtKB-KW"/>
</dbReference>
<reference evidence="2" key="4">
    <citation type="journal article" date="1985" name="J. Bacteriol.">
        <title>Organization of the Tn6-related kanamycin resistance transposon Tn2680 carrying two copies of IS26 and an IS903 variant, IS903. B.</title>
        <authorList>
            <person name="Mollet B."/>
            <person name="Clerget M."/>
            <person name="Meyer J."/>
            <person name="Iida S."/>
        </authorList>
    </citation>
    <scope>NUCLEOTIDE SEQUENCE</scope>
    <source>
        <strain evidence="2">UR-75</strain>
        <plasmid evidence="2">Rts1</plasmid>
    </source>
</reference>
<evidence type="ECO:0000259" key="1">
    <source>
        <dbReference type="Pfam" id="PF13708"/>
    </source>
</evidence>
<dbReference type="EMBL" id="AP004237">
    <property type="protein sequence ID" value="BAB93625.1"/>
    <property type="molecule type" value="Genomic_DNA"/>
</dbReference>
<keyword evidence="2" id="KW-0808">Transferase</keyword>
<dbReference type="AlphaFoldDB" id="Q8L2C5"/>
<reference evidence="2" key="5">
    <citation type="journal article" date="1988" name="J. Bacteriol.">
        <title>Nucleotide sequence of an Rts1 fragment causing temperature-dependent instability.</title>
        <authorList>
            <person name="Tanaka M."/>
            <person name="Okawa N."/>
            <person name="Mori K."/>
            <person name="Suyama Y."/>
            <person name="Kaji A."/>
        </authorList>
    </citation>
    <scope>NUCLEOTIDE SEQUENCE</scope>
    <source>
        <strain evidence="2">UR-75</strain>
        <plasmid evidence="2">Rts1</plasmid>
    </source>
</reference>
<reference evidence="2" key="2">
    <citation type="journal article" date="1983" name="J. Bacteriol.">
        <title>Nucleotide sequence of an incompatibility region of mini-Rts1 that contains five direct repeats.</title>
        <authorList>
            <person name="Kamio Y."/>
            <person name="Terawaki Y."/>
        </authorList>
    </citation>
    <scope>NUCLEOTIDE SEQUENCE</scope>
    <source>
        <strain evidence="2">UR-75</strain>
        <plasmid evidence="2">Rts1</plasmid>
    </source>
</reference>
<dbReference type="InterPro" id="IPR029063">
    <property type="entry name" value="SAM-dependent_MTases_sf"/>
</dbReference>
<reference evidence="2" key="7">
    <citation type="journal article" date="1991" name="J. Bacteriol.">
        <title>Three short fragments of Rts1 DNA are responsible for the temperature-sensitive growth phenotype (Tsg) of host bacteria.</title>
        <authorList>
            <person name="Mochida S."/>
            <person name="Tsuchiya H."/>
            <person name="Mori K."/>
            <person name="Kaji A."/>
        </authorList>
    </citation>
    <scope>NUCLEOTIDE SEQUENCE</scope>
    <source>
        <strain evidence="2">UR-75</strain>
        <plasmid evidence="2">Rts1</plasmid>
    </source>
</reference>
<dbReference type="PRINTS" id="PR00507">
    <property type="entry name" value="N12N6MTFRASE"/>
</dbReference>